<evidence type="ECO:0000256" key="2">
    <source>
        <dbReference type="ARBA" id="ARBA00023125"/>
    </source>
</evidence>
<feature type="domain" description="HTH tetR-type" evidence="5">
    <location>
        <begin position="27"/>
        <end position="87"/>
    </location>
</feature>
<feature type="DNA-binding region" description="H-T-H motif" evidence="4">
    <location>
        <begin position="50"/>
        <end position="69"/>
    </location>
</feature>
<evidence type="ECO:0000313" key="6">
    <source>
        <dbReference type="EMBL" id="RCW80474.1"/>
    </source>
</evidence>
<keyword evidence="7" id="KW-1185">Reference proteome</keyword>
<dbReference type="InterPro" id="IPR041674">
    <property type="entry name" value="TetR_C_22"/>
</dbReference>
<dbReference type="Gene3D" id="1.10.357.10">
    <property type="entry name" value="Tetracycline Repressor, domain 2"/>
    <property type="match status" value="1"/>
</dbReference>
<proteinExistence type="predicted"/>
<dbReference type="InterPro" id="IPR001647">
    <property type="entry name" value="HTH_TetR"/>
</dbReference>
<reference evidence="6 7" key="1">
    <citation type="submission" date="2018-07" db="EMBL/GenBank/DDBJ databases">
        <title>Genomic Encyclopedia of Type Strains, Phase III (KMG-III): the genomes of soil and plant-associated and newly described type strains.</title>
        <authorList>
            <person name="Whitman W."/>
        </authorList>
    </citation>
    <scope>NUCLEOTIDE SEQUENCE [LARGE SCALE GENOMIC DNA]</scope>
    <source>
        <strain evidence="6 7">CECT 8525</strain>
    </source>
</reference>
<evidence type="ECO:0000256" key="3">
    <source>
        <dbReference type="ARBA" id="ARBA00023163"/>
    </source>
</evidence>
<dbReference type="PROSITE" id="PS50977">
    <property type="entry name" value="HTH_TETR_2"/>
    <property type="match status" value="1"/>
</dbReference>
<dbReference type="PANTHER" id="PTHR30055">
    <property type="entry name" value="HTH-TYPE TRANSCRIPTIONAL REGULATOR RUTR"/>
    <property type="match status" value="1"/>
</dbReference>
<dbReference type="PRINTS" id="PR00455">
    <property type="entry name" value="HTHTETR"/>
</dbReference>
<evidence type="ECO:0000313" key="7">
    <source>
        <dbReference type="Proteomes" id="UP000253345"/>
    </source>
</evidence>
<dbReference type="RefSeq" id="WP_114350193.1">
    <property type="nucleotide sequence ID" value="NZ_QPJL01000019.1"/>
</dbReference>
<dbReference type="Pfam" id="PF17928">
    <property type="entry name" value="TetR_C_22"/>
    <property type="match status" value="1"/>
</dbReference>
<name>A0A368YQN7_9RHOB</name>
<dbReference type="EMBL" id="QPJL01000019">
    <property type="protein sequence ID" value="RCW80474.1"/>
    <property type="molecule type" value="Genomic_DNA"/>
</dbReference>
<keyword evidence="2 4" id="KW-0238">DNA-binding</keyword>
<evidence type="ECO:0000259" key="5">
    <source>
        <dbReference type="PROSITE" id="PS50977"/>
    </source>
</evidence>
<dbReference type="InterPro" id="IPR009057">
    <property type="entry name" value="Homeodomain-like_sf"/>
</dbReference>
<dbReference type="Proteomes" id="UP000253345">
    <property type="component" value="Unassembled WGS sequence"/>
</dbReference>
<gene>
    <name evidence="6" type="ORF">DFP89_11933</name>
</gene>
<dbReference type="PANTHER" id="PTHR30055:SF234">
    <property type="entry name" value="HTH-TYPE TRANSCRIPTIONAL REGULATOR BETI"/>
    <property type="match status" value="1"/>
</dbReference>
<evidence type="ECO:0000256" key="4">
    <source>
        <dbReference type="PROSITE-ProRule" id="PRU00335"/>
    </source>
</evidence>
<keyword evidence="1" id="KW-0805">Transcription regulation</keyword>
<protein>
    <submittedName>
        <fullName evidence="6">TetR family transcriptional regulator</fullName>
    </submittedName>
</protein>
<dbReference type="AlphaFoldDB" id="A0A368YQN7"/>
<evidence type="ECO:0000256" key="1">
    <source>
        <dbReference type="ARBA" id="ARBA00023015"/>
    </source>
</evidence>
<dbReference type="GO" id="GO:0000976">
    <property type="term" value="F:transcription cis-regulatory region binding"/>
    <property type="evidence" value="ECO:0007669"/>
    <property type="project" value="TreeGrafter"/>
</dbReference>
<dbReference type="Pfam" id="PF00440">
    <property type="entry name" value="TetR_N"/>
    <property type="match status" value="1"/>
</dbReference>
<dbReference type="SUPFAM" id="SSF46689">
    <property type="entry name" value="Homeodomain-like"/>
    <property type="match status" value="1"/>
</dbReference>
<comment type="caution">
    <text evidence="6">The sequence shown here is derived from an EMBL/GenBank/DDBJ whole genome shotgun (WGS) entry which is preliminary data.</text>
</comment>
<organism evidence="6 7">
    <name type="scientific">Paracoccus lutimaris</name>
    <dbReference type="NCBI Taxonomy" id="1490030"/>
    <lineage>
        <taxon>Bacteria</taxon>
        <taxon>Pseudomonadati</taxon>
        <taxon>Pseudomonadota</taxon>
        <taxon>Alphaproteobacteria</taxon>
        <taxon>Rhodobacterales</taxon>
        <taxon>Paracoccaceae</taxon>
        <taxon>Paracoccus</taxon>
    </lineage>
</organism>
<accession>A0A368YQN7</accession>
<sequence length="208" mass="22140">MTQAGDATEAGVISGMARLVPVQKRSRERFERILTCAEELLLEKGSDGFKMSDIVERTGVPFGSLYQYFPDKTAIIGTLAERYNAQGQACVAGILQGFHQPADLPEVLGQLAQGFYGIYQERPVTQAIWQATQADPILQALDAQDCAGLSAQLAEALLRVGESAGEAGLRAGLLIALIGAAVRHAITLPEAEGRATLAEFQRLLAGQG</sequence>
<dbReference type="InterPro" id="IPR050109">
    <property type="entry name" value="HTH-type_TetR-like_transc_reg"/>
</dbReference>
<keyword evidence="3" id="KW-0804">Transcription</keyword>
<dbReference type="GO" id="GO:0003700">
    <property type="term" value="F:DNA-binding transcription factor activity"/>
    <property type="evidence" value="ECO:0007669"/>
    <property type="project" value="TreeGrafter"/>
</dbReference>
<dbReference type="OrthoDB" id="7185252at2"/>